<organism evidence="9">
    <name type="scientific">marine sediment metagenome</name>
    <dbReference type="NCBI Taxonomy" id="412755"/>
    <lineage>
        <taxon>unclassified sequences</taxon>
        <taxon>metagenomes</taxon>
        <taxon>ecological metagenomes</taxon>
    </lineage>
</organism>
<keyword evidence="3" id="KW-0813">Transport</keyword>
<evidence type="ECO:0000313" key="9">
    <source>
        <dbReference type="EMBL" id="GAH10530.1"/>
    </source>
</evidence>
<dbReference type="GO" id="GO:0022857">
    <property type="term" value="F:transmembrane transporter activity"/>
    <property type="evidence" value="ECO:0007669"/>
    <property type="project" value="InterPro"/>
</dbReference>
<feature type="transmembrane region" description="Helical" evidence="8">
    <location>
        <begin position="16"/>
        <end position="36"/>
    </location>
</feature>
<evidence type="ECO:0000256" key="5">
    <source>
        <dbReference type="ARBA" id="ARBA00022692"/>
    </source>
</evidence>
<comment type="subcellular location">
    <subcellularLocation>
        <location evidence="1">Cell membrane</location>
        <topology evidence="1">Multi-pass membrane protein</topology>
    </subcellularLocation>
</comment>
<name>X1DQM3_9ZZZZ</name>
<accession>X1DQM3</accession>
<dbReference type="CDD" id="cd06550">
    <property type="entry name" value="TM_ABC_iron-siderophores_like"/>
    <property type="match status" value="1"/>
</dbReference>
<keyword evidence="4" id="KW-1003">Cell membrane</keyword>
<evidence type="ECO:0000256" key="2">
    <source>
        <dbReference type="ARBA" id="ARBA00007935"/>
    </source>
</evidence>
<evidence type="ECO:0000256" key="4">
    <source>
        <dbReference type="ARBA" id="ARBA00022475"/>
    </source>
</evidence>
<evidence type="ECO:0000256" key="3">
    <source>
        <dbReference type="ARBA" id="ARBA00022448"/>
    </source>
</evidence>
<feature type="transmembrane region" description="Helical" evidence="8">
    <location>
        <begin position="48"/>
        <end position="72"/>
    </location>
</feature>
<reference evidence="9" key="1">
    <citation type="journal article" date="2014" name="Front. Microbiol.">
        <title>High frequency of phylogenetically diverse reductive dehalogenase-homologous genes in deep subseafloor sedimentary metagenomes.</title>
        <authorList>
            <person name="Kawai M."/>
            <person name="Futagami T."/>
            <person name="Toyoda A."/>
            <person name="Takaki Y."/>
            <person name="Nishi S."/>
            <person name="Hori S."/>
            <person name="Arai W."/>
            <person name="Tsubouchi T."/>
            <person name="Morono Y."/>
            <person name="Uchiyama I."/>
            <person name="Ito T."/>
            <person name="Fujiyama A."/>
            <person name="Inagaki F."/>
            <person name="Takami H."/>
        </authorList>
    </citation>
    <scope>NUCLEOTIDE SEQUENCE</scope>
    <source>
        <strain evidence="9">Expedition CK06-06</strain>
    </source>
</reference>
<dbReference type="Pfam" id="PF01032">
    <property type="entry name" value="FecCD"/>
    <property type="match status" value="1"/>
</dbReference>
<feature type="transmembrane region" description="Helical" evidence="8">
    <location>
        <begin position="180"/>
        <end position="198"/>
    </location>
</feature>
<evidence type="ECO:0008006" key="10">
    <source>
        <dbReference type="Google" id="ProtNLM"/>
    </source>
</evidence>
<feature type="transmembrane region" description="Helical" evidence="8">
    <location>
        <begin position="210"/>
        <end position="229"/>
    </location>
</feature>
<evidence type="ECO:0000256" key="7">
    <source>
        <dbReference type="ARBA" id="ARBA00023136"/>
    </source>
</evidence>
<sequence>GLNSPLAQSFYCNIHYILFLSLGAFIGGSLAVGIVYQLAQERDRKTSVYTLILAGVAVGALFSAVTSFMIFLSSGTERMTDVIFWTMGSLGRANWTYLCVLLPIVALGSIILIAFSRDLNALAMGEEGAFHLGINPETSKRIMLGVATLLTSSAVAFAGTIGFVGLIIPHIMRLIMGPDHRFLLPTTAIAGAIFLVWADMAARTVVRPAELPVGIITAFLGAPFFLYLLRTRKARM</sequence>
<proteinExistence type="inferred from homology"/>
<keyword evidence="5 8" id="KW-0812">Transmembrane</keyword>
<dbReference type="SUPFAM" id="SSF81345">
    <property type="entry name" value="ABC transporter involved in vitamin B12 uptake, BtuC"/>
    <property type="match status" value="1"/>
</dbReference>
<evidence type="ECO:0000256" key="8">
    <source>
        <dbReference type="SAM" id="Phobius"/>
    </source>
</evidence>
<dbReference type="PANTHER" id="PTHR30472">
    <property type="entry name" value="FERRIC ENTEROBACTIN TRANSPORT SYSTEM PERMEASE PROTEIN"/>
    <property type="match status" value="1"/>
</dbReference>
<dbReference type="InterPro" id="IPR000522">
    <property type="entry name" value="ABC_transptr_permease_BtuC"/>
</dbReference>
<feature type="transmembrane region" description="Helical" evidence="8">
    <location>
        <begin position="93"/>
        <end position="115"/>
    </location>
</feature>
<feature type="non-terminal residue" evidence="9">
    <location>
        <position position="1"/>
    </location>
</feature>
<protein>
    <recommendedName>
        <fullName evidence="10">Iron ABC transporter permease</fullName>
    </recommendedName>
</protein>
<keyword evidence="6 8" id="KW-1133">Transmembrane helix</keyword>
<comment type="similarity">
    <text evidence="2">Belongs to the binding-protein-dependent transport system permease family. FecCD subfamily.</text>
</comment>
<dbReference type="InterPro" id="IPR037294">
    <property type="entry name" value="ABC_BtuC-like"/>
</dbReference>
<evidence type="ECO:0000256" key="1">
    <source>
        <dbReference type="ARBA" id="ARBA00004651"/>
    </source>
</evidence>
<dbReference type="EMBL" id="BART01031085">
    <property type="protein sequence ID" value="GAH10530.1"/>
    <property type="molecule type" value="Genomic_DNA"/>
</dbReference>
<dbReference type="Gene3D" id="1.10.3470.10">
    <property type="entry name" value="ABC transporter involved in vitamin B12 uptake, BtuC"/>
    <property type="match status" value="1"/>
</dbReference>
<comment type="caution">
    <text evidence="9">The sequence shown here is derived from an EMBL/GenBank/DDBJ whole genome shotgun (WGS) entry which is preliminary data.</text>
</comment>
<dbReference type="PANTHER" id="PTHR30472:SF25">
    <property type="entry name" value="ABC TRANSPORTER PERMEASE PROTEIN MJ0876-RELATED"/>
    <property type="match status" value="1"/>
</dbReference>
<dbReference type="AlphaFoldDB" id="X1DQM3"/>
<evidence type="ECO:0000256" key="6">
    <source>
        <dbReference type="ARBA" id="ARBA00022989"/>
    </source>
</evidence>
<gene>
    <name evidence="9" type="ORF">S01H4_54079</name>
</gene>
<keyword evidence="7 8" id="KW-0472">Membrane</keyword>
<feature type="transmembrane region" description="Helical" evidence="8">
    <location>
        <begin position="142"/>
        <end position="168"/>
    </location>
</feature>
<dbReference type="GO" id="GO:0005886">
    <property type="term" value="C:plasma membrane"/>
    <property type="evidence" value="ECO:0007669"/>
    <property type="project" value="UniProtKB-SubCell"/>
</dbReference>